<protein>
    <recommendedName>
        <fullName evidence="2">Acetylglutamate kinase</fullName>
    </recommendedName>
</protein>
<accession>A0A645GM60</accession>
<organism evidence="1">
    <name type="scientific">bioreactor metagenome</name>
    <dbReference type="NCBI Taxonomy" id="1076179"/>
    <lineage>
        <taxon>unclassified sequences</taxon>
        <taxon>metagenomes</taxon>
        <taxon>ecological metagenomes</taxon>
    </lineage>
</organism>
<dbReference type="EMBL" id="VSSQ01078145">
    <property type="protein sequence ID" value="MPN28031.1"/>
    <property type="molecule type" value="Genomic_DNA"/>
</dbReference>
<proteinExistence type="predicted"/>
<name>A0A645GM60_9ZZZZ</name>
<comment type="caution">
    <text evidence="1">The sequence shown here is derived from an EMBL/GenBank/DDBJ whole genome shotgun (WGS) entry which is preliminary data.</text>
</comment>
<sequence length="111" mass="12669">MFTSHLSIAAELVKAAKAGNNAAAASAEKLWYENADQIAAFLNDINPYWSAQEWQKVLYDHLAMTKNAAVYYLTRKYEDSIKEFDNIEQQALVMANMMTLGIVKQFSEYFM</sequence>
<evidence type="ECO:0008006" key="2">
    <source>
        <dbReference type="Google" id="ProtNLM"/>
    </source>
</evidence>
<gene>
    <name evidence="1" type="ORF">SDC9_175468</name>
</gene>
<reference evidence="1" key="1">
    <citation type="submission" date="2019-08" db="EMBL/GenBank/DDBJ databases">
        <authorList>
            <person name="Kucharzyk K."/>
            <person name="Murdoch R.W."/>
            <person name="Higgins S."/>
            <person name="Loffler F."/>
        </authorList>
    </citation>
    <scope>NUCLEOTIDE SEQUENCE</scope>
</reference>
<evidence type="ECO:0000313" key="1">
    <source>
        <dbReference type="EMBL" id="MPN28031.1"/>
    </source>
</evidence>
<dbReference type="AlphaFoldDB" id="A0A645GM60"/>